<protein>
    <submittedName>
        <fullName evidence="1">Uncharacterized protein</fullName>
    </submittedName>
</protein>
<dbReference type="AlphaFoldDB" id="W8BVS9"/>
<proteinExistence type="evidence at transcript level"/>
<evidence type="ECO:0000313" key="1">
    <source>
        <dbReference type="EMBL" id="JAC03328.1"/>
    </source>
</evidence>
<dbReference type="EMBL" id="GAMC01003228">
    <property type="protein sequence ID" value="JAC03328.1"/>
    <property type="molecule type" value="mRNA"/>
</dbReference>
<name>W8BVS9_CERCA</name>
<sequence>MYYICPYFARSPHHKPLLNQTTFRSGYLFLRSSCTSDSSLSTLRLIFCGHKAHPIGVAKIKRRPHITVCSGGLSQGLRLSSLPGLSSLSIKNGVKVIPGIAIEMRLSTTSAIPVIAARLDAPTSRP</sequence>
<reference evidence="1" key="1">
    <citation type="submission" date="2013-07" db="EMBL/GenBank/DDBJ databases">
        <authorList>
            <person name="Geib S."/>
        </authorList>
    </citation>
    <scope>NUCLEOTIDE SEQUENCE</scope>
</reference>
<organism evidence="1">
    <name type="scientific">Ceratitis capitata</name>
    <name type="common">Mediterranean fruit fly</name>
    <name type="synonym">Tephritis capitata</name>
    <dbReference type="NCBI Taxonomy" id="7213"/>
    <lineage>
        <taxon>Eukaryota</taxon>
        <taxon>Metazoa</taxon>
        <taxon>Ecdysozoa</taxon>
        <taxon>Arthropoda</taxon>
        <taxon>Hexapoda</taxon>
        <taxon>Insecta</taxon>
        <taxon>Pterygota</taxon>
        <taxon>Neoptera</taxon>
        <taxon>Endopterygota</taxon>
        <taxon>Diptera</taxon>
        <taxon>Brachycera</taxon>
        <taxon>Muscomorpha</taxon>
        <taxon>Tephritoidea</taxon>
        <taxon>Tephritidae</taxon>
        <taxon>Ceratitis</taxon>
        <taxon>Ceratitis</taxon>
    </lineage>
</organism>
<accession>W8BVS9</accession>
<reference evidence="1" key="2">
    <citation type="journal article" date="2014" name="BMC Genomics">
        <title>A genomic perspective to assessing quality of mass-reared SIT flies used in Mediterranean fruit fly (Ceratitis capitata) eradication in California.</title>
        <authorList>
            <person name="Calla B."/>
            <person name="Hall B."/>
            <person name="Hou S."/>
            <person name="Geib S.M."/>
        </authorList>
    </citation>
    <scope>NUCLEOTIDE SEQUENCE</scope>
</reference>